<evidence type="ECO:0000313" key="4">
    <source>
        <dbReference type="Proteomes" id="UP000747399"/>
    </source>
</evidence>
<dbReference type="InterPro" id="IPR002347">
    <property type="entry name" value="SDR_fam"/>
</dbReference>
<dbReference type="AlphaFoldDB" id="A0A8J4BAQ8"/>
<dbReference type="Pfam" id="PF13561">
    <property type="entry name" value="adh_short_C2"/>
    <property type="match status" value="1"/>
</dbReference>
<evidence type="ECO:0000256" key="2">
    <source>
        <dbReference type="SAM" id="SignalP"/>
    </source>
</evidence>
<dbReference type="PROSITE" id="PS00061">
    <property type="entry name" value="ADH_SHORT"/>
    <property type="match status" value="1"/>
</dbReference>
<dbReference type="PANTHER" id="PTHR42898:SF6">
    <property type="entry name" value="NADP-DEPENDENT MANNITOL DEHYDROGENASE"/>
    <property type="match status" value="1"/>
</dbReference>
<protein>
    <recommendedName>
        <fullName evidence="5">Tropinone reductase</fullName>
    </recommendedName>
</protein>
<dbReference type="Gene3D" id="3.40.50.720">
    <property type="entry name" value="NAD(P)-binding Rossmann-like Domain"/>
    <property type="match status" value="1"/>
</dbReference>
<dbReference type="InterPro" id="IPR036291">
    <property type="entry name" value="NAD(P)-bd_dom_sf"/>
</dbReference>
<feature type="signal peptide" evidence="2">
    <location>
        <begin position="1"/>
        <end position="21"/>
    </location>
</feature>
<evidence type="ECO:0008006" key="5">
    <source>
        <dbReference type="Google" id="ProtNLM"/>
    </source>
</evidence>
<dbReference type="GO" id="GO:0016491">
    <property type="term" value="F:oxidoreductase activity"/>
    <property type="evidence" value="ECO:0007669"/>
    <property type="project" value="UniProtKB-KW"/>
</dbReference>
<dbReference type="EMBL" id="BNCO01000028">
    <property type="protein sequence ID" value="GIL57484.1"/>
    <property type="molecule type" value="Genomic_DNA"/>
</dbReference>
<keyword evidence="2" id="KW-0732">Signal</keyword>
<dbReference type="Proteomes" id="UP000747399">
    <property type="component" value="Unassembled WGS sequence"/>
</dbReference>
<name>A0A8J4BAQ8_9CHLO</name>
<evidence type="ECO:0000313" key="3">
    <source>
        <dbReference type="EMBL" id="GIL57484.1"/>
    </source>
</evidence>
<reference evidence="3" key="1">
    <citation type="journal article" date="2021" name="Proc. Natl. Acad. Sci. U.S.A.">
        <title>Three genomes in the algal genus Volvox reveal the fate of a haploid sex-determining region after a transition to homothallism.</title>
        <authorList>
            <person name="Yamamoto K."/>
            <person name="Hamaji T."/>
            <person name="Kawai-Toyooka H."/>
            <person name="Matsuzaki R."/>
            <person name="Takahashi F."/>
            <person name="Nishimura Y."/>
            <person name="Kawachi M."/>
            <person name="Noguchi H."/>
            <person name="Minakuchi Y."/>
            <person name="Umen J.G."/>
            <person name="Toyoda A."/>
            <person name="Nozaki H."/>
        </authorList>
    </citation>
    <scope>NUCLEOTIDE SEQUENCE</scope>
    <source>
        <strain evidence="3">NIES-3780</strain>
    </source>
</reference>
<proteinExistence type="predicted"/>
<keyword evidence="4" id="KW-1185">Reference proteome</keyword>
<dbReference type="FunFam" id="3.40.50.720:FF:000084">
    <property type="entry name" value="Short-chain dehydrogenase reductase"/>
    <property type="match status" value="1"/>
</dbReference>
<evidence type="ECO:0000256" key="1">
    <source>
        <dbReference type="ARBA" id="ARBA00023002"/>
    </source>
</evidence>
<dbReference type="InterPro" id="IPR045000">
    <property type="entry name" value="TR"/>
</dbReference>
<comment type="caution">
    <text evidence="3">The sequence shown here is derived from an EMBL/GenBank/DDBJ whole genome shotgun (WGS) entry which is preliminary data.</text>
</comment>
<feature type="chain" id="PRO_5035324812" description="Tropinone reductase" evidence="2">
    <location>
        <begin position="22"/>
        <end position="273"/>
    </location>
</feature>
<gene>
    <name evidence="3" type="ORF">Vafri_12714</name>
</gene>
<dbReference type="PANTHER" id="PTHR42898">
    <property type="entry name" value="TROPINONE REDUCTASE"/>
    <property type="match status" value="1"/>
</dbReference>
<keyword evidence="1" id="KW-0560">Oxidoreductase</keyword>
<dbReference type="PRINTS" id="PR00080">
    <property type="entry name" value="SDRFAMILY"/>
</dbReference>
<dbReference type="InterPro" id="IPR020904">
    <property type="entry name" value="Sc_DH/Rdtase_CS"/>
</dbReference>
<dbReference type="PRINTS" id="PR00081">
    <property type="entry name" value="GDHRDH"/>
</dbReference>
<sequence>MQHRNCGIPFILQLSPQLTAGLIIKCTLTLTHGSTASPACLCWLRSPYTLARCTYARVAQTMWKAAWQSGVPLASTCGVCDVSDRGERQQLVERVAEEFDGKLDILINNVGTNIRKPTVEYSEEDYNFLMRTNLESAYHLCQACQPLLKASGNSSIVFNSSVAGGPTAMRSGTIYAMTKAALNQLTKNLACEWASAGIRVNSVAPWYTATDLALQVLKDESVKADVLSRTPMKRIGQPEEVAGTVAFLCCPAASYLTGQIIQVDGGYSVMGLY</sequence>
<accession>A0A8J4BAQ8</accession>
<organism evidence="3 4">
    <name type="scientific">Volvox africanus</name>
    <dbReference type="NCBI Taxonomy" id="51714"/>
    <lineage>
        <taxon>Eukaryota</taxon>
        <taxon>Viridiplantae</taxon>
        <taxon>Chlorophyta</taxon>
        <taxon>core chlorophytes</taxon>
        <taxon>Chlorophyceae</taxon>
        <taxon>CS clade</taxon>
        <taxon>Chlamydomonadales</taxon>
        <taxon>Volvocaceae</taxon>
        <taxon>Volvox</taxon>
    </lineage>
</organism>
<dbReference type="SUPFAM" id="SSF51735">
    <property type="entry name" value="NAD(P)-binding Rossmann-fold domains"/>
    <property type="match status" value="1"/>
</dbReference>